<dbReference type="AlphaFoldDB" id="A0A511M8C7"/>
<gene>
    <name evidence="3" type="ORF">NN4_14230</name>
</gene>
<dbReference type="EMBL" id="BJXA01000006">
    <property type="protein sequence ID" value="GEM36904.1"/>
    <property type="molecule type" value="Genomic_DNA"/>
</dbReference>
<protein>
    <submittedName>
        <fullName evidence="3">Uncharacterized protein</fullName>
    </submittedName>
</protein>
<evidence type="ECO:0000313" key="3">
    <source>
        <dbReference type="EMBL" id="GEM36904.1"/>
    </source>
</evidence>
<comment type="caution">
    <text evidence="3">The sequence shown here is derived from an EMBL/GenBank/DDBJ whole genome shotgun (WGS) entry which is preliminary data.</text>
</comment>
<reference evidence="3 4" key="1">
    <citation type="submission" date="2019-07" db="EMBL/GenBank/DDBJ databases">
        <title>Whole genome shotgun sequence of Nocardia ninae NBRC 108245.</title>
        <authorList>
            <person name="Hosoyama A."/>
            <person name="Uohara A."/>
            <person name="Ohji S."/>
            <person name="Ichikawa N."/>
        </authorList>
    </citation>
    <scope>NUCLEOTIDE SEQUENCE [LARGE SCALE GENOMIC DNA]</scope>
    <source>
        <strain evidence="3 4">NBRC 108245</strain>
    </source>
</reference>
<organism evidence="3 4">
    <name type="scientific">Nocardia ninae NBRC 108245</name>
    <dbReference type="NCBI Taxonomy" id="1210091"/>
    <lineage>
        <taxon>Bacteria</taxon>
        <taxon>Bacillati</taxon>
        <taxon>Actinomycetota</taxon>
        <taxon>Actinomycetes</taxon>
        <taxon>Mycobacteriales</taxon>
        <taxon>Nocardiaceae</taxon>
        <taxon>Nocardia</taxon>
    </lineage>
</organism>
<accession>A0A511M8C7</accession>
<feature type="signal peptide" evidence="2">
    <location>
        <begin position="1"/>
        <end position="21"/>
    </location>
</feature>
<keyword evidence="2" id="KW-0732">Signal</keyword>
<sequence>MRLRTAIVVASAAIMGSGLIAAGSAAATPAAPGLHVQLDQQAAPSNNGCVPPPLGADGKPLPPPLGPDGRPLPPPSDLDGKPCPPPPA</sequence>
<keyword evidence="4" id="KW-1185">Reference proteome</keyword>
<proteinExistence type="predicted"/>
<feature type="compositionally biased region" description="Pro residues" evidence="1">
    <location>
        <begin position="50"/>
        <end position="88"/>
    </location>
</feature>
<feature type="region of interest" description="Disordered" evidence="1">
    <location>
        <begin position="42"/>
        <end position="88"/>
    </location>
</feature>
<name>A0A511M8C7_9NOCA</name>
<evidence type="ECO:0000256" key="2">
    <source>
        <dbReference type="SAM" id="SignalP"/>
    </source>
</evidence>
<evidence type="ECO:0000313" key="4">
    <source>
        <dbReference type="Proteomes" id="UP000321424"/>
    </source>
</evidence>
<dbReference type="RefSeq" id="WP_147129140.1">
    <property type="nucleotide sequence ID" value="NZ_BJXA01000006.1"/>
</dbReference>
<dbReference type="Proteomes" id="UP000321424">
    <property type="component" value="Unassembled WGS sequence"/>
</dbReference>
<feature type="chain" id="PRO_5039279893" evidence="2">
    <location>
        <begin position="22"/>
        <end position="88"/>
    </location>
</feature>
<evidence type="ECO:0000256" key="1">
    <source>
        <dbReference type="SAM" id="MobiDB-lite"/>
    </source>
</evidence>